<name>A0ABX1ZMK8_9BACL</name>
<dbReference type="RefSeq" id="WP_171682701.1">
    <property type="nucleotide sequence ID" value="NZ_WHNZ01000015.1"/>
</dbReference>
<dbReference type="EMBL" id="WHNZ01000015">
    <property type="protein sequence ID" value="NOU99849.1"/>
    <property type="molecule type" value="Genomic_DNA"/>
</dbReference>
<dbReference type="Proteomes" id="UP000618579">
    <property type="component" value="Unassembled WGS sequence"/>
</dbReference>
<evidence type="ECO:0008006" key="3">
    <source>
        <dbReference type="Google" id="ProtNLM"/>
    </source>
</evidence>
<accession>A0ABX1ZMK8</accession>
<protein>
    <recommendedName>
        <fullName evidence="3">DUF3800 domain-containing protein</fullName>
    </recommendedName>
</protein>
<organism evidence="1 2">
    <name type="scientific">Paenibacillus planticolens</name>
    <dbReference type="NCBI Taxonomy" id="2654976"/>
    <lineage>
        <taxon>Bacteria</taxon>
        <taxon>Bacillati</taxon>
        <taxon>Bacillota</taxon>
        <taxon>Bacilli</taxon>
        <taxon>Bacillales</taxon>
        <taxon>Paenibacillaceae</taxon>
        <taxon>Paenibacillus</taxon>
    </lineage>
</organism>
<keyword evidence="2" id="KW-1185">Reference proteome</keyword>
<gene>
    <name evidence="1" type="ORF">GC097_07460</name>
</gene>
<sequence>MDPVKTEVIKIFFDESGKRKNKPNLMGGLSIPAIVYESEKFQLWSLRLRDGEINFHWTGYNGFAPLREDIK</sequence>
<evidence type="ECO:0000313" key="2">
    <source>
        <dbReference type="Proteomes" id="UP000618579"/>
    </source>
</evidence>
<evidence type="ECO:0000313" key="1">
    <source>
        <dbReference type="EMBL" id="NOU99849.1"/>
    </source>
</evidence>
<comment type="caution">
    <text evidence="1">The sequence shown here is derived from an EMBL/GenBank/DDBJ whole genome shotgun (WGS) entry which is preliminary data.</text>
</comment>
<proteinExistence type="predicted"/>
<reference evidence="1 2" key="1">
    <citation type="submission" date="2019-10" db="EMBL/GenBank/DDBJ databases">
        <title>Description of Paenibacillus pedi sp. nov.</title>
        <authorList>
            <person name="Carlier A."/>
            <person name="Qi S."/>
        </authorList>
    </citation>
    <scope>NUCLEOTIDE SEQUENCE [LARGE SCALE GENOMIC DNA]</scope>
    <source>
        <strain evidence="1 2">LMG 31457</strain>
    </source>
</reference>